<evidence type="ECO:0000313" key="4">
    <source>
        <dbReference type="Proteomes" id="UP001140513"/>
    </source>
</evidence>
<reference evidence="3" key="1">
    <citation type="submission" date="2022-10" db="EMBL/GenBank/DDBJ databases">
        <title>Tapping the CABI collections for fungal endophytes: first genome assemblies for Collariella, Neodidymelliopsis, Ascochyta clinopodiicola, Didymella pomorum, Didymosphaeria variabile, Neocosmospora piperis and Neocucurbitaria cava.</title>
        <authorList>
            <person name="Hill R."/>
        </authorList>
    </citation>
    <scope>NUCLEOTIDE SEQUENCE</scope>
    <source>
        <strain evidence="3">IMI 356815</strain>
    </source>
</reference>
<dbReference type="Proteomes" id="UP001140513">
    <property type="component" value="Unassembled WGS sequence"/>
</dbReference>
<feature type="compositionally biased region" description="Basic and acidic residues" evidence="2">
    <location>
        <begin position="205"/>
        <end position="216"/>
    </location>
</feature>
<comment type="caution">
    <text evidence="3">The sequence shown here is derived from an EMBL/GenBank/DDBJ whole genome shotgun (WGS) entry which is preliminary data.</text>
</comment>
<gene>
    <name evidence="3" type="ORF">N0V89_007120</name>
</gene>
<protein>
    <submittedName>
        <fullName evidence="3">Uncharacterized protein</fullName>
    </submittedName>
</protein>
<feature type="region of interest" description="Disordered" evidence="2">
    <location>
        <begin position="205"/>
        <end position="234"/>
    </location>
</feature>
<dbReference type="RefSeq" id="XP_056070133.1">
    <property type="nucleotide sequence ID" value="XM_056215886.1"/>
</dbReference>
<sequence>MANLQALEILRVEYAAMQNDLAHLDRHFDKVEAGLHRTQSDLHNALQNNVELTHETVSAEVDLSLANMRIHELRNQHDNLEKDNLRLVADAAMAHEQIDELQKAKLQLRNEVLARTGEHEHLIRSGDNLRVTLRLVAEEMDDALEQVSRLEFKQGKKDRDYRFEMNRLSRRVKERDVMIAGLKAQIDEYEWKMKEIERASYESRIENADSRRPLNKERKKRTDSKRPKAKAPTVLAETEKFWSGYWA</sequence>
<evidence type="ECO:0000256" key="1">
    <source>
        <dbReference type="SAM" id="Coils"/>
    </source>
</evidence>
<organism evidence="3 4">
    <name type="scientific">Didymosphaeria variabile</name>
    <dbReference type="NCBI Taxonomy" id="1932322"/>
    <lineage>
        <taxon>Eukaryota</taxon>
        <taxon>Fungi</taxon>
        <taxon>Dikarya</taxon>
        <taxon>Ascomycota</taxon>
        <taxon>Pezizomycotina</taxon>
        <taxon>Dothideomycetes</taxon>
        <taxon>Pleosporomycetidae</taxon>
        <taxon>Pleosporales</taxon>
        <taxon>Massarineae</taxon>
        <taxon>Didymosphaeriaceae</taxon>
        <taxon>Didymosphaeria</taxon>
    </lineage>
</organism>
<feature type="compositionally biased region" description="Basic residues" evidence="2">
    <location>
        <begin position="217"/>
        <end position="229"/>
    </location>
</feature>
<dbReference type="GeneID" id="80910650"/>
<dbReference type="EMBL" id="JAPEUX010000005">
    <property type="protein sequence ID" value="KAJ4351777.1"/>
    <property type="molecule type" value="Genomic_DNA"/>
</dbReference>
<feature type="coiled-coil region" evidence="1">
    <location>
        <begin position="63"/>
        <end position="111"/>
    </location>
</feature>
<name>A0A9W9CA65_9PLEO</name>
<dbReference type="AlphaFoldDB" id="A0A9W9CA65"/>
<keyword evidence="1" id="KW-0175">Coiled coil</keyword>
<dbReference type="OrthoDB" id="10474189at2759"/>
<proteinExistence type="predicted"/>
<accession>A0A9W9CA65</accession>
<evidence type="ECO:0000313" key="3">
    <source>
        <dbReference type="EMBL" id="KAJ4351777.1"/>
    </source>
</evidence>
<keyword evidence="4" id="KW-1185">Reference proteome</keyword>
<evidence type="ECO:0000256" key="2">
    <source>
        <dbReference type="SAM" id="MobiDB-lite"/>
    </source>
</evidence>